<accession>A0ACB0JZJ7</accession>
<sequence>MSLAFASNAISLSYSILQIRSNYDSQAIEDSMICSRGMSVEDDYVIISAVISLIKQHIKSLS</sequence>
<gene>
    <name evidence="1" type="ORF">MILVUS5_LOCUS17213</name>
</gene>
<proteinExistence type="predicted"/>
<protein>
    <submittedName>
        <fullName evidence="1">Uncharacterized protein</fullName>
    </submittedName>
</protein>
<keyword evidence="2" id="KW-1185">Reference proteome</keyword>
<evidence type="ECO:0000313" key="2">
    <source>
        <dbReference type="Proteomes" id="UP001177021"/>
    </source>
</evidence>
<organism evidence="1 2">
    <name type="scientific">Trifolium pratense</name>
    <name type="common">Red clover</name>
    <dbReference type="NCBI Taxonomy" id="57577"/>
    <lineage>
        <taxon>Eukaryota</taxon>
        <taxon>Viridiplantae</taxon>
        <taxon>Streptophyta</taxon>
        <taxon>Embryophyta</taxon>
        <taxon>Tracheophyta</taxon>
        <taxon>Spermatophyta</taxon>
        <taxon>Magnoliopsida</taxon>
        <taxon>eudicotyledons</taxon>
        <taxon>Gunneridae</taxon>
        <taxon>Pentapetalae</taxon>
        <taxon>rosids</taxon>
        <taxon>fabids</taxon>
        <taxon>Fabales</taxon>
        <taxon>Fabaceae</taxon>
        <taxon>Papilionoideae</taxon>
        <taxon>50 kb inversion clade</taxon>
        <taxon>NPAAA clade</taxon>
        <taxon>Hologalegina</taxon>
        <taxon>IRL clade</taxon>
        <taxon>Trifolieae</taxon>
        <taxon>Trifolium</taxon>
    </lineage>
</organism>
<reference evidence="1" key="1">
    <citation type="submission" date="2023-10" db="EMBL/GenBank/DDBJ databases">
        <authorList>
            <person name="Rodriguez Cubillos JULIANA M."/>
            <person name="De Vega J."/>
        </authorList>
    </citation>
    <scope>NUCLEOTIDE SEQUENCE</scope>
</reference>
<name>A0ACB0JZJ7_TRIPR</name>
<dbReference type="EMBL" id="CASHSV030000109">
    <property type="protein sequence ID" value="CAJ2648985.1"/>
    <property type="molecule type" value="Genomic_DNA"/>
</dbReference>
<evidence type="ECO:0000313" key="1">
    <source>
        <dbReference type="EMBL" id="CAJ2648985.1"/>
    </source>
</evidence>
<dbReference type="Proteomes" id="UP001177021">
    <property type="component" value="Unassembled WGS sequence"/>
</dbReference>
<comment type="caution">
    <text evidence="1">The sequence shown here is derived from an EMBL/GenBank/DDBJ whole genome shotgun (WGS) entry which is preliminary data.</text>
</comment>